<evidence type="ECO:0000313" key="2">
    <source>
        <dbReference type="Proteomes" id="UP000050266"/>
    </source>
</evidence>
<organism evidence="1 2">
    <name type="scientific">Pseudomonas amygdali pv. ulmi</name>
    <dbReference type="NCBI Taxonomy" id="251720"/>
    <lineage>
        <taxon>Bacteria</taxon>
        <taxon>Pseudomonadati</taxon>
        <taxon>Pseudomonadota</taxon>
        <taxon>Gammaproteobacteria</taxon>
        <taxon>Pseudomonadales</taxon>
        <taxon>Pseudomonadaceae</taxon>
        <taxon>Pseudomonas</taxon>
        <taxon>Pseudomonas amygdali</taxon>
    </lineage>
</organism>
<dbReference type="EMBL" id="LJRQ01000415">
    <property type="protein sequence ID" value="KPZ06403.1"/>
    <property type="molecule type" value="Genomic_DNA"/>
</dbReference>
<dbReference type="Pfam" id="PF14690">
    <property type="entry name" value="Zn_ribbon_ISL3"/>
    <property type="match status" value="1"/>
</dbReference>
<dbReference type="Proteomes" id="UP000050266">
    <property type="component" value="Unassembled WGS sequence"/>
</dbReference>
<dbReference type="InterPro" id="IPR047951">
    <property type="entry name" value="Transpos_ISL3"/>
</dbReference>
<dbReference type="AlphaFoldDB" id="A0A0Q0G0M1"/>
<proteinExistence type="predicted"/>
<reference evidence="1 2" key="1">
    <citation type="submission" date="2015-09" db="EMBL/GenBank/DDBJ databases">
        <title>Genome announcement of multiple Pseudomonas syringae strains.</title>
        <authorList>
            <person name="Thakur S."/>
            <person name="Wang P.W."/>
            <person name="Gong Y."/>
            <person name="Weir B.S."/>
            <person name="Guttman D.S."/>
        </authorList>
    </citation>
    <scope>NUCLEOTIDE SEQUENCE [LARGE SCALE GENOMIC DNA]</scope>
    <source>
        <strain evidence="1 2">ICMP3962</strain>
    </source>
</reference>
<dbReference type="InterPro" id="IPR029261">
    <property type="entry name" value="Transposase_Znf"/>
</dbReference>
<name>A0A0Q0G0M1_PSEA0</name>
<accession>A0A0Q0G0M1</accession>
<sequence length="467" mass="54336">MPINILNLPDYKVVRVEENDHDYHITAEVSNPPTNCAGCDSDRLIGHGRNQQVIRDMPTHGKRVAIYVDTRRWRCVDCGKTFMEVMPAVNGKRNMTERLTRWIGQQSLKRTFASIAYDTGLDEKTIRNIFRDYVNVLEAEFRFETPKWLGIDEIYLIKPRGVITNIESNTVLDLLVNRNQDTIVKYLSGLKGKEYIQYVAMDMWKPYKTAVNAVLPHAIIVIDKFHIVKMANEALEKVRKSIRADLTLKQKRGLMHDRFLLLKREHHLTDKEAFILDGWVKNYPLLGEAYRLKEAFYEIYQAQSQHDALLAYELWRKSIPPELHDHFHALTRAFQNWLPEIMAYFKHPVTNAYTESINSLIRVMDRMGRGYSFEALRAKILFSEGAHKRTLSRPKFERRREPEVVETAIELPDDAIGYLPPAFMRKTIITEWKNKQIEGDPHEQAGSPRNYGADIHTLIDLLEAGML</sequence>
<dbReference type="InterPro" id="IPR002560">
    <property type="entry name" value="Transposase_DDE"/>
</dbReference>
<dbReference type="NCBIfam" id="NF033550">
    <property type="entry name" value="transpos_ISL3"/>
    <property type="match status" value="1"/>
</dbReference>
<dbReference type="OrthoDB" id="5289059at2"/>
<gene>
    <name evidence="1" type="ORF">ALO41_200205</name>
</gene>
<dbReference type="RefSeq" id="WP_057434152.1">
    <property type="nucleotide sequence ID" value="NZ_LIHQ01000246.1"/>
</dbReference>
<evidence type="ECO:0000313" key="1">
    <source>
        <dbReference type="EMBL" id="KPZ06403.1"/>
    </source>
</evidence>
<dbReference type="Pfam" id="PF13542">
    <property type="entry name" value="HTH_Tnp_ISL3"/>
    <property type="match status" value="1"/>
</dbReference>
<comment type="caution">
    <text evidence="1">The sequence shown here is derived from an EMBL/GenBank/DDBJ whole genome shotgun (WGS) entry which is preliminary data.</text>
</comment>
<dbReference type="PANTHER" id="PTHR33498:SF1">
    <property type="entry name" value="TRANSPOSASE FOR INSERTION SEQUENCE ELEMENT IS1557"/>
    <property type="match status" value="1"/>
</dbReference>
<dbReference type="Pfam" id="PF01610">
    <property type="entry name" value="DDE_Tnp_ISL3"/>
    <property type="match status" value="1"/>
</dbReference>
<dbReference type="PATRIC" id="fig|251720.4.peg.5434"/>
<protein>
    <submittedName>
        <fullName evidence="1">Alcohol dehydrogenase zinc-binding domain-containing protein</fullName>
    </submittedName>
</protein>
<dbReference type="InterPro" id="IPR032877">
    <property type="entry name" value="Transposase_HTH"/>
</dbReference>
<dbReference type="PANTHER" id="PTHR33498">
    <property type="entry name" value="TRANSPOSASE FOR INSERTION SEQUENCE ELEMENT IS1557"/>
    <property type="match status" value="1"/>
</dbReference>